<comment type="caution">
    <text evidence="1">The sequence shown here is derived from an EMBL/GenBank/DDBJ whole genome shotgun (WGS) entry which is preliminary data.</text>
</comment>
<proteinExistence type="predicted"/>
<accession>A0A0F4QEX9</accession>
<dbReference type="AlphaFoldDB" id="A0A0F4QEX9"/>
<dbReference type="PATRIC" id="fig|43658.5.peg.4546"/>
<organism evidence="1 2">
    <name type="scientific">Pseudoalteromonas rubra</name>
    <dbReference type="NCBI Taxonomy" id="43658"/>
    <lineage>
        <taxon>Bacteria</taxon>
        <taxon>Pseudomonadati</taxon>
        <taxon>Pseudomonadota</taxon>
        <taxon>Gammaproteobacteria</taxon>
        <taxon>Alteromonadales</taxon>
        <taxon>Pseudoalteromonadaceae</taxon>
        <taxon>Pseudoalteromonas</taxon>
    </lineage>
</organism>
<dbReference type="EMBL" id="JXYA01000062">
    <property type="protein sequence ID" value="KJZ05794.1"/>
    <property type="molecule type" value="Genomic_DNA"/>
</dbReference>
<gene>
    <name evidence="1" type="ORF">TW77_21575</name>
</gene>
<evidence type="ECO:0000313" key="1">
    <source>
        <dbReference type="EMBL" id="KJZ05794.1"/>
    </source>
</evidence>
<dbReference type="Proteomes" id="UP000033452">
    <property type="component" value="Unassembled WGS sequence"/>
</dbReference>
<keyword evidence="2" id="KW-1185">Reference proteome</keyword>
<protein>
    <submittedName>
        <fullName evidence="1">Uncharacterized protein</fullName>
    </submittedName>
</protein>
<evidence type="ECO:0000313" key="2">
    <source>
        <dbReference type="Proteomes" id="UP000033452"/>
    </source>
</evidence>
<reference evidence="1 2" key="1">
    <citation type="journal article" date="2015" name="BMC Genomics">
        <title>Genome mining reveals unlocked bioactive potential of marine Gram-negative bacteria.</title>
        <authorList>
            <person name="Machado H."/>
            <person name="Sonnenschein E.C."/>
            <person name="Melchiorsen J."/>
            <person name="Gram L."/>
        </authorList>
    </citation>
    <scope>NUCLEOTIDE SEQUENCE [LARGE SCALE GENOMIC DNA]</scope>
    <source>
        <strain evidence="1 2">S2471</strain>
    </source>
</reference>
<sequence>MKLESKVVKEKAMAAIAPQFIAGYLNQCECKSFEDVGIALQQLIDTAQETKLGYQNHPEAQRAQTAPTIN</sequence>
<name>A0A0F4QEX9_9GAMM</name>